<dbReference type="AlphaFoldDB" id="A0A6J4QAK6"/>
<evidence type="ECO:0000256" key="4">
    <source>
        <dbReference type="ARBA" id="ARBA00022475"/>
    </source>
</evidence>
<reference evidence="9" key="1">
    <citation type="submission" date="2020-02" db="EMBL/GenBank/DDBJ databases">
        <authorList>
            <person name="Meier V. D."/>
        </authorList>
    </citation>
    <scope>NUCLEOTIDE SEQUENCE</scope>
    <source>
        <strain evidence="9">AVDCRST_MAG80</strain>
    </source>
</reference>
<evidence type="ECO:0000256" key="5">
    <source>
        <dbReference type="ARBA" id="ARBA00022692"/>
    </source>
</evidence>
<evidence type="ECO:0000256" key="6">
    <source>
        <dbReference type="ARBA" id="ARBA00022989"/>
    </source>
</evidence>
<dbReference type="InterPro" id="IPR003804">
    <property type="entry name" value="Lactate_perm"/>
</dbReference>
<sequence length="472" mass="47224">MMEALGYLVAAAPFVVAGAALLGLGWSPAMSGGAGLVVALAGALLWPRFEATGLLEAFVDGFGTIGRVLYVLVGGLLLYNVLSEGGAVDRVSRFLTEVEPDRGALALLVVLGAAPFFESVTGFGVAVVISAPILLSAGFAPLQAAALASWGQLAVPWGALGVGTLIGADLAGLTFEELSDASAWLSLPLFPVYGIATLMLTRGWAGVKRRGFEALYVSLAAGMGVLVSSLYLVPELAGAIGGLVAVSAFLLPRVGRLRGLEIPIRALAPYGVLLALLVGANGIGPVRITLEGLGPVFTGPGLWLLLSAVFAALFLGLDGESTVSAVKRTVKQWLPVAGAIVAFILAGQVVAVCGAAELLAVGAAGAFGTAYPAVSPMVGALGGAMTGSNAGSNALFMPFQAEAAATSGGSSLTLTALQNVSGSQSNLLAPQRVVLAATATGLLGREAEIVRAIAPPVAISLAVLILVGAVYG</sequence>
<accession>A0A6J4QAK6</accession>
<keyword evidence="4 8" id="KW-1003">Cell membrane</keyword>
<feature type="transmembrane region" description="Helical" evidence="8">
    <location>
        <begin position="154"/>
        <end position="175"/>
    </location>
</feature>
<dbReference type="Pfam" id="PF02652">
    <property type="entry name" value="Lactate_perm"/>
    <property type="match status" value="2"/>
</dbReference>
<feature type="transmembrane region" description="Helical" evidence="8">
    <location>
        <begin position="267"/>
        <end position="288"/>
    </location>
</feature>
<comment type="caution">
    <text evidence="8">Lacks conserved residue(s) required for the propagation of feature annotation.</text>
</comment>
<comment type="subcellular location">
    <subcellularLocation>
        <location evidence="1 8">Cell membrane</location>
        <topology evidence="1 8">Multi-pass membrane protein</topology>
    </subcellularLocation>
</comment>
<feature type="transmembrane region" description="Helical" evidence="8">
    <location>
        <begin position="181"/>
        <end position="200"/>
    </location>
</feature>
<evidence type="ECO:0000256" key="7">
    <source>
        <dbReference type="ARBA" id="ARBA00023136"/>
    </source>
</evidence>
<feature type="transmembrane region" description="Helical" evidence="8">
    <location>
        <begin position="58"/>
        <end position="82"/>
    </location>
</feature>
<keyword evidence="6 8" id="KW-1133">Transmembrane helix</keyword>
<feature type="transmembrane region" description="Helical" evidence="8">
    <location>
        <begin position="120"/>
        <end position="142"/>
    </location>
</feature>
<evidence type="ECO:0000256" key="3">
    <source>
        <dbReference type="ARBA" id="ARBA00022448"/>
    </source>
</evidence>
<comment type="similarity">
    <text evidence="2 8">Belongs to the lactate permease family.</text>
</comment>
<evidence type="ECO:0000256" key="8">
    <source>
        <dbReference type="RuleBase" id="RU365092"/>
    </source>
</evidence>
<gene>
    <name evidence="9" type="ORF">AVDCRST_MAG80-1091</name>
</gene>
<keyword evidence="3 8" id="KW-0813">Transport</keyword>
<feature type="transmembrane region" description="Helical" evidence="8">
    <location>
        <begin position="338"/>
        <end position="367"/>
    </location>
</feature>
<keyword evidence="5 8" id="KW-0812">Transmembrane</keyword>
<organism evidence="9">
    <name type="scientific">uncultured Rubrobacteraceae bacterium</name>
    <dbReference type="NCBI Taxonomy" id="349277"/>
    <lineage>
        <taxon>Bacteria</taxon>
        <taxon>Bacillati</taxon>
        <taxon>Actinomycetota</taxon>
        <taxon>Rubrobacteria</taxon>
        <taxon>Rubrobacterales</taxon>
        <taxon>Rubrobacteraceae</taxon>
        <taxon>environmental samples</taxon>
    </lineage>
</organism>
<dbReference type="PANTHER" id="PTHR30003:SF0">
    <property type="entry name" value="GLYCOLATE PERMEASE GLCA-RELATED"/>
    <property type="match status" value="1"/>
</dbReference>
<evidence type="ECO:0000313" key="9">
    <source>
        <dbReference type="EMBL" id="CAA9438372.1"/>
    </source>
</evidence>
<evidence type="ECO:0000256" key="1">
    <source>
        <dbReference type="ARBA" id="ARBA00004651"/>
    </source>
</evidence>
<dbReference type="GO" id="GO:0005886">
    <property type="term" value="C:plasma membrane"/>
    <property type="evidence" value="ECO:0007669"/>
    <property type="project" value="UniProtKB-SubCell"/>
</dbReference>
<feature type="transmembrane region" description="Helical" evidence="8">
    <location>
        <begin position="237"/>
        <end position="255"/>
    </location>
</feature>
<dbReference type="GO" id="GO:0015129">
    <property type="term" value="F:lactate transmembrane transporter activity"/>
    <property type="evidence" value="ECO:0007669"/>
    <property type="project" value="UniProtKB-UniRule"/>
</dbReference>
<dbReference type="EMBL" id="CADCVC010000093">
    <property type="protein sequence ID" value="CAA9438372.1"/>
    <property type="molecule type" value="Genomic_DNA"/>
</dbReference>
<dbReference type="GO" id="GO:0015295">
    <property type="term" value="F:solute:proton symporter activity"/>
    <property type="evidence" value="ECO:0007669"/>
    <property type="project" value="TreeGrafter"/>
</dbReference>
<keyword evidence="7 8" id="KW-0472">Membrane</keyword>
<comment type="function">
    <text evidence="8">Uptake of L-lactate across the membrane. Can also transport D-lactate and glycolate.</text>
</comment>
<proteinExistence type="inferred from homology"/>
<protein>
    <recommendedName>
        <fullName evidence="8">L-lactate permease</fullName>
    </recommendedName>
</protein>
<name>A0A6J4QAK6_9ACTN</name>
<feature type="transmembrane region" description="Helical" evidence="8">
    <location>
        <begin position="452"/>
        <end position="471"/>
    </location>
</feature>
<feature type="transmembrane region" description="Helical" evidence="8">
    <location>
        <begin position="212"/>
        <end position="231"/>
    </location>
</feature>
<dbReference type="PANTHER" id="PTHR30003">
    <property type="entry name" value="L-LACTATE PERMEASE"/>
    <property type="match status" value="1"/>
</dbReference>
<evidence type="ECO:0000256" key="2">
    <source>
        <dbReference type="ARBA" id="ARBA00010100"/>
    </source>
</evidence>
<feature type="transmembrane region" description="Helical" evidence="8">
    <location>
        <begin position="300"/>
        <end position="317"/>
    </location>
</feature>